<dbReference type="PROSITE" id="PS51194">
    <property type="entry name" value="HELICASE_CTER"/>
    <property type="match status" value="1"/>
</dbReference>
<dbReference type="SMART" id="SM00487">
    <property type="entry name" value="DEXDc"/>
    <property type="match status" value="1"/>
</dbReference>
<dbReference type="InterPro" id="IPR049730">
    <property type="entry name" value="SNF2/RAD54-like_C"/>
</dbReference>
<dbReference type="Pfam" id="PF12419">
    <property type="entry name" value="DUF3670"/>
    <property type="match status" value="1"/>
</dbReference>
<keyword evidence="5" id="KW-0547">Nucleotide-binding</keyword>
<dbReference type="EMBL" id="JBHSIT010000005">
    <property type="protein sequence ID" value="MFC4909723.1"/>
    <property type="molecule type" value="Genomic_DNA"/>
</dbReference>
<dbReference type="Gene3D" id="3.40.50.300">
    <property type="entry name" value="P-loop containing nucleotide triphosphate hydrolases"/>
    <property type="match status" value="1"/>
</dbReference>
<dbReference type="PANTHER" id="PTHR10799">
    <property type="entry name" value="SNF2/RAD54 HELICASE FAMILY"/>
    <property type="match status" value="1"/>
</dbReference>
<gene>
    <name evidence="5" type="ORF">ACFPCY_20540</name>
</gene>
<dbReference type="Proteomes" id="UP001595872">
    <property type="component" value="Unassembled WGS sequence"/>
</dbReference>
<keyword evidence="5" id="KW-0067">ATP-binding</keyword>
<name>A0ABV9TZX4_9ACTN</name>
<evidence type="ECO:0000256" key="1">
    <source>
        <dbReference type="ARBA" id="ARBA00022801"/>
    </source>
</evidence>
<dbReference type="GO" id="GO:0016787">
    <property type="term" value="F:hydrolase activity"/>
    <property type="evidence" value="ECO:0007669"/>
    <property type="project" value="UniProtKB-KW"/>
</dbReference>
<keyword evidence="5" id="KW-0347">Helicase</keyword>
<feature type="domain" description="Helicase ATP-binding" evidence="3">
    <location>
        <begin position="554"/>
        <end position="715"/>
    </location>
</feature>
<dbReference type="Pfam" id="PF00176">
    <property type="entry name" value="SNF2-rel_dom"/>
    <property type="match status" value="1"/>
</dbReference>
<keyword evidence="6" id="KW-1185">Reference proteome</keyword>
<feature type="compositionally biased region" description="Low complexity" evidence="2">
    <location>
        <begin position="229"/>
        <end position="250"/>
    </location>
</feature>
<comment type="caution">
    <text evidence="5">The sequence shown here is derived from an EMBL/GenBank/DDBJ whole genome shotgun (WGS) entry which is preliminary data.</text>
</comment>
<sequence>MSGAGLSLEWLVGAKAREGTTDLVLPSHAGAPFRSPELTGPYGEDLPRAYPPGAVARSPWRVPALLFEPSDAAQLLGELHAPRRPYLATESVTADELDIPYGASLRWLTNAHDLAWRLVGQGQILPTLVTGDDGGHYARWRPAPDAVRRQEIADLAATTPPVCLAEPTGRRPARHAAELTADLLEALVDCEARAVLRDRPALLGGGRPAGTAAERWLKALASEDGRIGPSGPSGPSDAADAPEPSDAADPFNAADAAEMRALQASLAAWHMSDTPEDERLRLGFRLAEPLGEGPDHDDRWSLEPLVRAADEPSLLVTAAELWSRGPALAALQRKVDEPQKLFLALLERACEIRPELRRLLPSPRPSAIILDRAETLTFLTETAPVLSAAGYEVYLPAWWQRPAGVGLALTTRAARPDVVKGQSLIGKKSIVNFEWRVAIGELALDERELADLVAAKKPLIRLRGRWVRVDPARLAAAADFVAREGRGTMPARSVVRTALDPDARAGGLPVTQVLADGRLGDLLTGGKELDAVALPDWFGTTLRPYQERGVAWLSLLSQLGLGAVLADDMGLGKGVQVLGLVAAEHRPEDGPTLVICPLSLVDNWRREIERFTPTLRVHVHHGVDRFSGDALREAATTADIVITTYAVVRLDAEAMRRISWRRIVADEAQHIKNRNSSQARAVRALPAAQRIALTGTPVENRLSELHSILDFANPGLFGSSARFKEHYSLPIEQTGSQRAAATLRRHTRPLILRRLKTDPAIIQDLPQKRETTLACGLTAEQATLYRGVVADMLDAARRSDGTERRGIVLASLSKLKQICNHPAQFLKEGFGDGFARRSGKVARLEELLEATLTKGDKTLCFTQFAEFGFLLKAHLSERFGSEVLFLHGGLARRARERMVARFQDPDGPRIFVLSLKAGGTGLNLTAANQVVHLDRWWNPAVEEQATDRAFRIGQRRDVQVCKLVCAGTVEERIETMIETKRALAETAVGTGEDWLADLSLDALHELVALPADAGRDRVTA</sequence>
<dbReference type="SUPFAM" id="SSF52540">
    <property type="entry name" value="P-loop containing nucleoside triphosphate hydrolases"/>
    <property type="match status" value="2"/>
</dbReference>
<dbReference type="Pfam" id="PF00271">
    <property type="entry name" value="Helicase_C"/>
    <property type="match status" value="1"/>
</dbReference>
<dbReference type="CDD" id="cd18793">
    <property type="entry name" value="SF2_C_SNF"/>
    <property type="match status" value="1"/>
</dbReference>
<dbReference type="Gene3D" id="3.40.50.10810">
    <property type="entry name" value="Tandem AAA-ATPase domain"/>
    <property type="match status" value="1"/>
</dbReference>
<evidence type="ECO:0000313" key="5">
    <source>
        <dbReference type="EMBL" id="MFC4909723.1"/>
    </source>
</evidence>
<dbReference type="RefSeq" id="WP_378257432.1">
    <property type="nucleotide sequence ID" value="NZ_JBHSIT010000005.1"/>
</dbReference>
<proteinExistence type="predicted"/>
<keyword evidence="1 5" id="KW-0378">Hydrolase</keyword>
<accession>A0ABV9TZX4</accession>
<organism evidence="5 6">
    <name type="scientific">Actinomadura gamaensis</name>
    <dbReference type="NCBI Taxonomy" id="1763541"/>
    <lineage>
        <taxon>Bacteria</taxon>
        <taxon>Bacillati</taxon>
        <taxon>Actinomycetota</taxon>
        <taxon>Actinomycetes</taxon>
        <taxon>Streptosporangiales</taxon>
        <taxon>Thermomonosporaceae</taxon>
        <taxon>Actinomadura</taxon>
    </lineage>
</organism>
<dbReference type="GO" id="GO:0004386">
    <property type="term" value="F:helicase activity"/>
    <property type="evidence" value="ECO:0007669"/>
    <property type="project" value="UniProtKB-KW"/>
</dbReference>
<protein>
    <submittedName>
        <fullName evidence="5">DEAD/DEAH box helicase</fullName>
        <ecNumber evidence="5">3.6.4.-</ecNumber>
    </submittedName>
</protein>
<feature type="region of interest" description="Disordered" evidence="2">
    <location>
        <begin position="223"/>
        <end position="250"/>
    </location>
</feature>
<dbReference type="InterPro" id="IPR014001">
    <property type="entry name" value="Helicase_ATP-bd"/>
</dbReference>
<dbReference type="EC" id="3.6.4.-" evidence="5"/>
<evidence type="ECO:0000259" key="4">
    <source>
        <dbReference type="PROSITE" id="PS51194"/>
    </source>
</evidence>
<reference evidence="6" key="1">
    <citation type="journal article" date="2019" name="Int. J. Syst. Evol. Microbiol.">
        <title>The Global Catalogue of Microorganisms (GCM) 10K type strain sequencing project: providing services to taxonomists for standard genome sequencing and annotation.</title>
        <authorList>
            <consortium name="The Broad Institute Genomics Platform"/>
            <consortium name="The Broad Institute Genome Sequencing Center for Infectious Disease"/>
            <person name="Wu L."/>
            <person name="Ma J."/>
        </authorList>
    </citation>
    <scope>NUCLEOTIDE SEQUENCE [LARGE SCALE GENOMIC DNA]</scope>
    <source>
        <strain evidence="6">KLKA75</strain>
    </source>
</reference>
<dbReference type="SMART" id="SM00490">
    <property type="entry name" value="HELICc"/>
    <property type="match status" value="1"/>
</dbReference>
<dbReference type="InterPro" id="IPR038718">
    <property type="entry name" value="SNF2-like_sf"/>
</dbReference>
<dbReference type="InterPro" id="IPR000330">
    <property type="entry name" value="SNF2_N"/>
</dbReference>
<dbReference type="InterPro" id="IPR001650">
    <property type="entry name" value="Helicase_C-like"/>
</dbReference>
<evidence type="ECO:0000259" key="3">
    <source>
        <dbReference type="PROSITE" id="PS51192"/>
    </source>
</evidence>
<feature type="domain" description="Helicase C-terminal" evidence="4">
    <location>
        <begin position="843"/>
        <end position="999"/>
    </location>
</feature>
<dbReference type="PROSITE" id="PS51192">
    <property type="entry name" value="HELICASE_ATP_BIND_1"/>
    <property type="match status" value="1"/>
</dbReference>
<evidence type="ECO:0000256" key="2">
    <source>
        <dbReference type="SAM" id="MobiDB-lite"/>
    </source>
</evidence>
<dbReference type="InterPro" id="IPR022138">
    <property type="entry name" value="DUF3670"/>
</dbReference>
<dbReference type="InterPro" id="IPR027417">
    <property type="entry name" value="P-loop_NTPase"/>
</dbReference>
<evidence type="ECO:0000313" key="6">
    <source>
        <dbReference type="Proteomes" id="UP001595872"/>
    </source>
</evidence>